<organism evidence="3 4">
    <name type="scientific">Gemmata algarum</name>
    <dbReference type="NCBI Taxonomy" id="2975278"/>
    <lineage>
        <taxon>Bacteria</taxon>
        <taxon>Pseudomonadati</taxon>
        <taxon>Planctomycetota</taxon>
        <taxon>Planctomycetia</taxon>
        <taxon>Gemmatales</taxon>
        <taxon>Gemmataceae</taxon>
        <taxon>Gemmata</taxon>
    </lineage>
</organism>
<keyword evidence="4" id="KW-1185">Reference proteome</keyword>
<sequence>MSHRFSAPLRALGLLLLASVGPLISGCGGGDAVEVKKVIGRVTYKGEPLGGALVMFKPKGGSRVASGTTNPDGSFELVTSGATRNGAMPGDYDVLISKVVEVDAKGNVVEPAKQEYNPAGRPQERTKQKSVIPEKYNAPKAPLLSATVTDKDNTFAFELTD</sequence>
<protein>
    <submittedName>
        <fullName evidence="3">Carboxypeptidase-like regulatory domain-containing protein</fullName>
    </submittedName>
</protein>
<feature type="signal peptide" evidence="2">
    <location>
        <begin position="1"/>
        <end position="25"/>
    </location>
</feature>
<proteinExistence type="predicted"/>
<accession>A0ABU5F0D7</accession>
<feature type="chain" id="PRO_5045136383" evidence="2">
    <location>
        <begin position="26"/>
        <end position="161"/>
    </location>
</feature>
<gene>
    <name evidence="3" type="ORF">R5W23_001920</name>
</gene>
<feature type="region of interest" description="Disordered" evidence="1">
    <location>
        <begin position="113"/>
        <end position="136"/>
    </location>
</feature>
<dbReference type="Proteomes" id="UP001272242">
    <property type="component" value="Unassembled WGS sequence"/>
</dbReference>
<reference evidence="4" key="1">
    <citation type="journal article" date="2023" name="Mar. Drugs">
        <title>Gemmata algarum, a Novel Planctomycete Isolated from an Algal Mat, Displays Antimicrobial Activity.</title>
        <authorList>
            <person name="Kumar G."/>
            <person name="Kallscheuer N."/>
            <person name="Kashif M."/>
            <person name="Ahamad S."/>
            <person name="Jagadeeshwari U."/>
            <person name="Pannikurungottu S."/>
            <person name="Haufschild T."/>
            <person name="Kabuu M."/>
            <person name="Sasikala C."/>
            <person name="Jogler C."/>
            <person name="Ramana C."/>
        </authorList>
    </citation>
    <scope>NUCLEOTIDE SEQUENCE [LARGE SCALE GENOMIC DNA]</scope>
    <source>
        <strain evidence="4">JC673</strain>
    </source>
</reference>
<name>A0ABU5F0D7_9BACT</name>
<evidence type="ECO:0000256" key="2">
    <source>
        <dbReference type="SAM" id="SignalP"/>
    </source>
</evidence>
<evidence type="ECO:0000256" key="1">
    <source>
        <dbReference type="SAM" id="MobiDB-lite"/>
    </source>
</evidence>
<dbReference type="RefSeq" id="WP_320687212.1">
    <property type="nucleotide sequence ID" value="NZ_JAXBLV010000181.1"/>
</dbReference>
<dbReference type="EMBL" id="JAXBLV010000181">
    <property type="protein sequence ID" value="MDY3560674.1"/>
    <property type="molecule type" value="Genomic_DNA"/>
</dbReference>
<keyword evidence="2" id="KW-0732">Signal</keyword>
<evidence type="ECO:0000313" key="4">
    <source>
        <dbReference type="Proteomes" id="UP001272242"/>
    </source>
</evidence>
<dbReference type="PROSITE" id="PS51257">
    <property type="entry name" value="PROKAR_LIPOPROTEIN"/>
    <property type="match status" value="1"/>
</dbReference>
<comment type="caution">
    <text evidence="3">The sequence shown here is derived from an EMBL/GenBank/DDBJ whole genome shotgun (WGS) entry which is preliminary data.</text>
</comment>
<evidence type="ECO:0000313" key="3">
    <source>
        <dbReference type="EMBL" id="MDY3560674.1"/>
    </source>
</evidence>